<dbReference type="InterPro" id="IPR043168">
    <property type="entry name" value="DegV_C"/>
</dbReference>
<keyword evidence="1" id="KW-0446">Lipid-binding</keyword>
<dbReference type="PANTHER" id="PTHR33434:SF8">
    <property type="entry name" value="DEGV DOMAIN-CONTAINING PROTEIN SPR1019"/>
    <property type="match status" value="1"/>
</dbReference>
<dbReference type="OrthoDB" id="5429275at2"/>
<dbReference type="Pfam" id="PF02645">
    <property type="entry name" value="DegV"/>
    <property type="match status" value="1"/>
</dbReference>
<dbReference type="PANTHER" id="PTHR33434">
    <property type="entry name" value="DEGV DOMAIN-CONTAINING PROTEIN DR_1986-RELATED"/>
    <property type="match status" value="1"/>
</dbReference>
<dbReference type="AlphaFoldDB" id="A0A1S6IRZ4"/>
<dbReference type="SUPFAM" id="SSF82549">
    <property type="entry name" value="DAK1/DegV-like"/>
    <property type="match status" value="1"/>
</dbReference>
<evidence type="ECO:0000313" key="3">
    <source>
        <dbReference type="Proteomes" id="UP000188993"/>
    </source>
</evidence>
<organism evidence="2 3">
    <name type="scientific">Jeotgalibaca dankookensis</name>
    <dbReference type="NCBI Taxonomy" id="708126"/>
    <lineage>
        <taxon>Bacteria</taxon>
        <taxon>Bacillati</taxon>
        <taxon>Bacillota</taxon>
        <taxon>Bacilli</taxon>
        <taxon>Lactobacillales</taxon>
        <taxon>Carnobacteriaceae</taxon>
        <taxon>Jeotgalibaca</taxon>
    </lineage>
</organism>
<evidence type="ECO:0000256" key="1">
    <source>
        <dbReference type="ARBA" id="ARBA00023121"/>
    </source>
</evidence>
<dbReference type="STRING" id="708126.BW727_101994"/>
<dbReference type="KEGG" id="jda:BW727_101994"/>
<dbReference type="PROSITE" id="PS51482">
    <property type="entry name" value="DEGV"/>
    <property type="match status" value="1"/>
</dbReference>
<dbReference type="NCBIfam" id="TIGR00762">
    <property type="entry name" value="DegV"/>
    <property type="match status" value="1"/>
</dbReference>
<protein>
    <submittedName>
        <fullName evidence="2">DegV domain-containing protein</fullName>
    </submittedName>
</protein>
<gene>
    <name evidence="2" type="ORF">BW727_101994</name>
</gene>
<dbReference type="Gene3D" id="3.30.1180.10">
    <property type="match status" value="1"/>
</dbReference>
<accession>A0A1S6IRZ4</accession>
<evidence type="ECO:0000313" key="2">
    <source>
        <dbReference type="EMBL" id="AQS54318.1"/>
    </source>
</evidence>
<dbReference type="InterPro" id="IPR050270">
    <property type="entry name" value="DegV_domain_contain"/>
</dbReference>
<dbReference type="RefSeq" id="WP_062469595.1">
    <property type="nucleotide sequence ID" value="NZ_BBYN01000014.1"/>
</dbReference>
<dbReference type="Proteomes" id="UP000188993">
    <property type="component" value="Chromosome"/>
</dbReference>
<dbReference type="InterPro" id="IPR003797">
    <property type="entry name" value="DegV"/>
</dbReference>
<name>A0A1S6IRZ4_9LACT</name>
<keyword evidence="3" id="KW-1185">Reference proteome</keyword>
<proteinExistence type="predicted"/>
<dbReference type="EMBL" id="CP019728">
    <property type="protein sequence ID" value="AQS54318.1"/>
    <property type="molecule type" value="Genomic_DNA"/>
</dbReference>
<dbReference type="Gene3D" id="3.40.50.10170">
    <property type="match status" value="1"/>
</dbReference>
<reference evidence="2 3" key="1">
    <citation type="journal article" date="2014" name="Int. J. Syst. Evol. Microbiol.">
        <title>Jeotgalibaca dankookensis gen. nov., sp. nov., a member of the family Carnobacteriaceae, isolated from seujeot (Korean traditional food).</title>
        <authorList>
            <person name="Lee D.G."/>
            <person name="Trujillo M.E."/>
            <person name="Kang H."/>
            <person name="Ahn T.Y."/>
        </authorList>
    </citation>
    <scope>NUCLEOTIDE SEQUENCE [LARGE SCALE GENOMIC DNA]</scope>
    <source>
        <strain evidence="2 3">EX-07</strain>
    </source>
</reference>
<sequence>MTSFKIVTDSTVELSSQEIEKYGITIVPLSSIIDDVVYYDGVTISKPEFLEKMKNNPELPKSSQPAVGAFLDVFTQLTADGADVLSINVTNTLSGTVNSARQAADISGDKVTVIDSEFCARAMGFQVLEAAKCAEAGMTVTETLTYLEETKKRTLLYIAIVNLENMVKGGRIGKTMGLVTSFLNVKINLQMIKGALVSDKKGRGTKAIVNRYEAIIAEVKEKYSEVESIGVTHDGLTSYSNKIVQMLKDAFPDVELYISYASASVMTHAGPDAVCVQFLKK</sequence>
<dbReference type="GO" id="GO:0008289">
    <property type="term" value="F:lipid binding"/>
    <property type="evidence" value="ECO:0007669"/>
    <property type="project" value="UniProtKB-KW"/>
</dbReference>